<name>A0A1Y1YKL2_9FUNG</name>
<keyword evidence="2" id="KW-1185">Reference proteome</keyword>
<sequence length="121" mass="14204">MINNIINNGNNQNNNYNMVNSENIIIINENISFYNFENTNNYSKINNNILYHVKSNDFNIPYPFEITNENGSLLSNINEFNNTPVRNNLINSYIKQENEDLLIIPQIFQFVIKIIIIFKVV</sequence>
<evidence type="ECO:0000313" key="1">
    <source>
        <dbReference type="EMBL" id="ORX98555.1"/>
    </source>
</evidence>
<organism evidence="1 2">
    <name type="scientific">Neocallimastix californiae</name>
    <dbReference type="NCBI Taxonomy" id="1754190"/>
    <lineage>
        <taxon>Eukaryota</taxon>
        <taxon>Fungi</taxon>
        <taxon>Fungi incertae sedis</taxon>
        <taxon>Chytridiomycota</taxon>
        <taxon>Chytridiomycota incertae sedis</taxon>
        <taxon>Neocallimastigomycetes</taxon>
        <taxon>Neocallimastigales</taxon>
        <taxon>Neocallimastigaceae</taxon>
        <taxon>Neocallimastix</taxon>
    </lineage>
</organism>
<dbReference type="EMBL" id="MCOG01000564">
    <property type="protein sequence ID" value="ORX98555.1"/>
    <property type="molecule type" value="Genomic_DNA"/>
</dbReference>
<protein>
    <submittedName>
        <fullName evidence="1">Uncharacterized protein</fullName>
    </submittedName>
</protein>
<reference evidence="1 2" key="1">
    <citation type="submission" date="2016-08" db="EMBL/GenBank/DDBJ databases">
        <title>A Parts List for Fungal Cellulosomes Revealed by Comparative Genomics.</title>
        <authorList>
            <consortium name="DOE Joint Genome Institute"/>
            <person name="Haitjema C.H."/>
            <person name="Gilmore S.P."/>
            <person name="Henske J.K."/>
            <person name="Solomon K.V."/>
            <person name="De Groot R."/>
            <person name="Kuo A."/>
            <person name="Mondo S.J."/>
            <person name="Salamov A.A."/>
            <person name="Labutti K."/>
            <person name="Zhao Z."/>
            <person name="Chiniquy J."/>
            <person name="Barry K."/>
            <person name="Brewer H.M."/>
            <person name="Purvine S.O."/>
            <person name="Wright A.T."/>
            <person name="Boxma B."/>
            <person name="Van Alen T."/>
            <person name="Hackstein J.H."/>
            <person name="Baker S.E."/>
            <person name="Grigoriev I.V."/>
            <person name="O'Malley M.A."/>
        </authorList>
    </citation>
    <scope>NUCLEOTIDE SEQUENCE [LARGE SCALE GENOMIC DNA]</scope>
    <source>
        <strain evidence="1 2">G1</strain>
    </source>
</reference>
<dbReference type="AlphaFoldDB" id="A0A1Y1YKL2"/>
<dbReference type="Proteomes" id="UP000193920">
    <property type="component" value="Unassembled WGS sequence"/>
</dbReference>
<evidence type="ECO:0000313" key="2">
    <source>
        <dbReference type="Proteomes" id="UP000193920"/>
    </source>
</evidence>
<proteinExistence type="predicted"/>
<comment type="caution">
    <text evidence="1">The sequence shown here is derived from an EMBL/GenBank/DDBJ whole genome shotgun (WGS) entry which is preliminary data.</text>
</comment>
<gene>
    <name evidence="1" type="ORF">LY90DRAFT_519973</name>
</gene>
<accession>A0A1Y1YKL2</accession>